<dbReference type="Proteomes" id="UP000265300">
    <property type="component" value="Unplaced"/>
</dbReference>
<dbReference type="PANTHER" id="PTHR13820:SF10">
    <property type="entry name" value="GAMMA-SYNUCLEIN"/>
    <property type="match status" value="1"/>
</dbReference>
<dbReference type="AlphaFoldDB" id="A0A340XAI4"/>
<keyword evidence="9" id="KW-0206">Cytoskeleton</keyword>
<dbReference type="FunFam" id="1.10.287.700:FF:000002">
    <property type="entry name" value="Gamma-synuclein"/>
    <property type="match status" value="1"/>
</dbReference>
<dbReference type="RefSeq" id="XP_007458431.1">
    <property type="nucleotide sequence ID" value="XM_007458369.1"/>
</dbReference>
<comment type="subunit">
    <text evidence="10">May be a centrosome-associated protein. Interacts with MYOC; affects its secretion and its aggregation.</text>
</comment>
<dbReference type="PRINTS" id="PR01211">
    <property type="entry name" value="SYNUCLEIN"/>
</dbReference>
<dbReference type="PANTHER" id="PTHR13820">
    <property type="entry name" value="SYNUCLEIN"/>
    <property type="match status" value="1"/>
</dbReference>
<comment type="function">
    <text evidence="11">Plays a role in neurofilament network integrity. May be involved in modulating axonal architecture during development and in the adult. In vitro, increases the susceptibility of neurofilament-H to calcium-dependent proteases. May also function in modulating the keratin network in skin. Activates the MAPK and Elk-1 signal transduction pathway.</text>
</comment>
<dbReference type="GO" id="GO:0007268">
    <property type="term" value="P:chemical synaptic transmission"/>
    <property type="evidence" value="ECO:0007669"/>
    <property type="project" value="TreeGrafter"/>
</dbReference>
<dbReference type="GO" id="GO:0043679">
    <property type="term" value="C:axon terminus"/>
    <property type="evidence" value="ECO:0007669"/>
    <property type="project" value="TreeGrafter"/>
</dbReference>
<evidence type="ECO:0000313" key="14">
    <source>
        <dbReference type="Proteomes" id="UP000265300"/>
    </source>
</evidence>
<evidence type="ECO:0000256" key="2">
    <source>
        <dbReference type="ARBA" id="ARBA00004300"/>
    </source>
</evidence>
<dbReference type="InterPro" id="IPR001058">
    <property type="entry name" value="Synuclein"/>
</dbReference>
<comment type="similarity">
    <text evidence="4 12">Belongs to the synuclein family.</text>
</comment>
<dbReference type="GO" id="GO:0043025">
    <property type="term" value="C:neuronal cell body"/>
    <property type="evidence" value="ECO:0007669"/>
    <property type="project" value="TreeGrafter"/>
</dbReference>
<dbReference type="Gene3D" id="1.10.287.700">
    <property type="entry name" value="Helix hairpin bin"/>
    <property type="match status" value="1"/>
</dbReference>
<dbReference type="GO" id="GO:1903136">
    <property type="term" value="F:cuprous ion binding"/>
    <property type="evidence" value="ECO:0007669"/>
    <property type="project" value="TreeGrafter"/>
</dbReference>
<organism evidence="14 15">
    <name type="scientific">Lipotes vexillifer</name>
    <name type="common">Yangtze river dolphin</name>
    <dbReference type="NCBI Taxonomy" id="118797"/>
    <lineage>
        <taxon>Eukaryota</taxon>
        <taxon>Metazoa</taxon>
        <taxon>Chordata</taxon>
        <taxon>Craniata</taxon>
        <taxon>Vertebrata</taxon>
        <taxon>Euteleostomi</taxon>
        <taxon>Mammalia</taxon>
        <taxon>Eutheria</taxon>
        <taxon>Laurasiatheria</taxon>
        <taxon>Artiodactyla</taxon>
        <taxon>Whippomorpha</taxon>
        <taxon>Cetacea</taxon>
        <taxon>Odontoceti</taxon>
        <taxon>Lipotidae</taxon>
        <taxon>Lipotes</taxon>
    </lineage>
</organism>
<dbReference type="PRINTS" id="PR01214">
    <property type="entry name" value="GSYNUCLEIN"/>
</dbReference>
<evidence type="ECO:0000256" key="6">
    <source>
        <dbReference type="ARBA" id="ARBA00022490"/>
    </source>
</evidence>
<dbReference type="SUPFAM" id="SSF118375">
    <property type="entry name" value="Synuclein"/>
    <property type="match status" value="1"/>
</dbReference>
<feature type="compositionally biased region" description="Basic and acidic residues" evidence="13">
    <location>
        <begin position="271"/>
        <end position="285"/>
    </location>
</feature>
<accession>A0A340XAI4</accession>
<evidence type="ECO:0000256" key="8">
    <source>
        <dbReference type="ARBA" id="ARBA00022737"/>
    </source>
</evidence>
<protein>
    <recommendedName>
        <fullName evidence="5 12">Gamma-synuclein</fullName>
    </recommendedName>
</protein>
<comment type="subcellular location">
    <subcellularLocation>
        <location evidence="2">Cytoplasm</location>
        <location evidence="2">Cytoskeleton</location>
        <location evidence="2">Microtubule organizing center</location>
        <location evidence="2">Centrosome</location>
    </subcellularLocation>
    <subcellularLocation>
        <location evidence="1">Cytoplasm</location>
        <location evidence="1">Cytoskeleton</location>
        <location evidence="1">Spindle</location>
    </subcellularLocation>
    <subcellularLocation>
        <location evidence="3">Cytoplasm</location>
        <location evidence="3">Perinuclear region</location>
    </subcellularLocation>
</comment>
<evidence type="ECO:0000256" key="13">
    <source>
        <dbReference type="SAM" id="MobiDB-lite"/>
    </source>
</evidence>
<evidence type="ECO:0000256" key="4">
    <source>
        <dbReference type="ARBA" id="ARBA00009147"/>
    </source>
</evidence>
<reference evidence="15" key="1">
    <citation type="submission" date="2025-08" db="UniProtKB">
        <authorList>
            <consortium name="RefSeq"/>
        </authorList>
    </citation>
    <scope>IDENTIFICATION</scope>
</reference>
<proteinExistence type="inferred from homology"/>
<dbReference type="InterPro" id="IPR002462">
    <property type="entry name" value="Synuclein_gamma"/>
</dbReference>
<evidence type="ECO:0000256" key="10">
    <source>
        <dbReference type="ARBA" id="ARBA00026036"/>
    </source>
</evidence>
<dbReference type="GO" id="GO:0005813">
    <property type="term" value="C:centrosome"/>
    <property type="evidence" value="ECO:0007669"/>
    <property type="project" value="UniProtKB-SubCell"/>
</dbReference>
<dbReference type="KEGG" id="lve:103071119"/>
<evidence type="ECO:0000256" key="12">
    <source>
        <dbReference type="RuleBase" id="RU361225"/>
    </source>
</evidence>
<dbReference type="InParanoid" id="A0A340XAI4"/>
<feature type="region of interest" description="Disordered" evidence="13">
    <location>
        <begin position="269"/>
        <end position="307"/>
    </location>
</feature>
<feature type="compositionally biased region" description="Basic and acidic residues" evidence="13">
    <location>
        <begin position="293"/>
        <end position="305"/>
    </location>
</feature>
<dbReference type="GO" id="GO:0005819">
    <property type="term" value="C:spindle"/>
    <property type="evidence" value="ECO:0007669"/>
    <property type="project" value="UniProtKB-SubCell"/>
</dbReference>
<evidence type="ECO:0000313" key="15">
    <source>
        <dbReference type="RefSeq" id="XP_007458431.1"/>
    </source>
</evidence>
<sequence length="351" mass="37852">MDVFKKGFSIAKEGVVGAVEKTKQGVTEAAEKTKEGVMYVGAKTKEGVVQSVTSVAEKTKEHANAVSEAVVSSVNTVATKTVEEAENIAITSGVVHKEDLQQPAPSQEDEAAKVEEKVAEATKSGGDWRAAGELGGHGPPVLPWLPTGHKARKLGPGQKSRWPRSRAKQLIPMLCYVHPECGGSSGVMADAATPKVSKQPRDQGGRCPTRRAVGIMPWSLVQRCLSREQGSLSFDSQFGFRASQWLAPALQPWAELGPAEWTWVAGSFPELQDRGDPDGRAETGPKRMTQRAALERVEPPHRDAEGVASRLRRRALERESAGRGGGPTCTLERQDVVPRGSFCFFWDPSGH</sequence>
<evidence type="ECO:0000256" key="5">
    <source>
        <dbReference type="ARBA" id="ARBA00019266"/>
    </source>
</evidence>
<dbReference type="GO" id="GO:0048471">
    <property type="term" value="C:perinuclear region of cytoplasm"/>
    <property type="evidence" value="ECO:0007669"/>
    <property type="project" value="UniProtKB-SubCell"/>
</dbReference>
<evidence type="ECO:0000256" key="9">
    <source>
        <dbReference type="ARBA" id="ARBA00023212"/>
    </source>
</evidence>
<evidence type="ECO:0000256" key="11">
    <source>
        <dbReference type="ARBA" id="ARBA00045236"/>
    </source>
</evidence>
<dbReference type="GeneID" id="103071119"/>
<keyword evidence="7" id="KW-0597">Phosphoprotein</keyword>
<evidence type="ECO:0000256" key="3">
    <source>
        <dbReference type="ARBA" id="ARBA00004556"/>
    </source>
</evidence>
<evidence type="ECO:0000256" key="1">
    <source>
        <dbReference type="ARBA" id="ARBA00004186"/>
    </source>
</evidence>
<keyword evidence="8" id="KW-0677">Repeat</keyword>
<dbReference type="GO" id="GO:0048488">
    <property type="term" value="P:synaptic vesicle endocytosis"/>
    <property type="evidence" value="ECO:0007669"/>
    <property type="project" value="TreeGrafter"/>
</dbReference>
<dbReference type="GO" id="GO:0050808">
    <property type="term" value="P:synapse organization"/>
    <property type="evidence" value="ECO:0007669"/>
    <property type="project" value="TreeGrafter"/>
</dbReference>
<name>A0A340XAI4_LIPVE</name>
<gene>
    <name evidence="15" type="primary">LOC103071119</name>
</gene>
<keyword evidence="14" id="KW-1185">Reference proteome</keyword>
<keyword evidence="6" id="KW-0963">Cytoplasm</keyword>
<dbReference type="Pfam" id="PF01387">
    <property type="entry name" value="Synuclein"/>
    <property type="match status" value="1"/>
</dbReference>
<dbReference type="STRING" id="118797.A0A340XAI4"/>
<evidence type="ECO:0000256" key="7">
    <source>
        <dbReference type="ARBA" id="ARBA00022553"/>
    </source>
</evidence>